<dbReference type="Pfam" id="PF08240">
    <property type="entry name" value="ADH_N"/>
    <property type="match status" value="1"/>
</dbReference>
<dbReference type="GO" id="GO:0035925">
    <property type="term" value="F:mRNA 3'-UTR AU-rich region binding"/>
    <property type="evidence" value="ECO:0007669"/>
    <property type="project" value="TreeGrafter"/>
</dbReference>
<reference evidence="4 5" key="1">
    <citation type="submission" date="2017-12" db="EMBL/GenBank/DDBJ databases">
        <title>Anaerobic carbon monoxide metabolism by Pleomorphomonas carboxyditropha sp. nov., a new mesophilic hydrogenogenic carboxidotroph.</title>
        <authorList>
            <person name="Esquivel-Elizondo S."/>
            <person name="Krajmalnik-Brown R."/>
        </authorList>
    </citation>
    <scope>NUCLEOTIDE SEQUENCE [LARGE SCALE GENOMIC DNA]</scope>
    <source>
        <strain evidence="4 5">R5-392</strain>
    </source>
</reference>
<dbReference type="OrthoDB" id="7355832at2"/>
<dbReference type="Proteomes" id="UP000233491">
    <property type="component" value="Unassembled WGS sequence"/>
</dbReference>
<dbReference type="SMART" id="SM00829">
    <property type="entry name" value="PKS_ER"/>
    <property type="match status" value="1"/>
</dbReference>
<dbReference type="SUPFAM" id="SSF51735">
    <property type="entry name" value="NAD(P)-binding Rossmann-fold domains"/>
    <property type="match status" value="1"/>
</dbReference>
<dbReference type="InterPro" id="IPR020843">
    <property type="entry name" value="ER"/>
</dbReference>
<name>A0A1I4Q4Z2_9HYPH</name>
<keyword evidence="5" id="KW-1185">Reference proteome</keyword>
<proteinExistence type="predicted"/>
<dbReference type="EMBL" id="PJNW01000002">
    <property type="protein sequence ID" value="PKR90943.1"/>
    <property type="molecule type" value="Genomic_DNA"/>
</dbReference>
<sequence length="341" mass="35332">MKAVIINQFGGPEHLILRELPTPVPGEGEVLLEVASVGVNFADTMIRSGTAGVPMMDDLIIGSEAAGTVVALGSGVDPAILGKRAFAAPFAVGRITGAYATHLALPATGIFFLPHDIAFDQAVALGLSGIVALELSRLVPLEGRTVLVHSAAGGVGHLLAQLVAMRSPGRLIGSVGDARKADLLNALGVHSVVCTQEDWVGDLLAFTNGTPPDVIFDAIGGAVSQLGLSSLSPGGHFVAYGGASGEYAALSKEDMPSFVMSGKSLLGYSLVPLLGHKDATRYLRDDLEALFSYVTQGALRPHVGHHFPLNEAAEAHRLIESRRSSGKIILLPEVGQNGMSV</sequence>
<dbReference type="Gene3D" id="3.40.50.720">
    <property type="entry name" value="NAD(P)-binding Rossmann-like Domain"/>
    <property type="match status" value="1"/>
</dbReference>
<dbReference type="AlphaFoldDB" id="A0A1I4Q4Z2"/>
<comment type="caution">
    <text evidence="4">The sequence shown here is derived from an EMBL/GenBank/DDBJ whole genome shotgun (WGS) entry which is preliminary data.</text>
</comment>
<dbReference type="Pfam" id="PF13602">
    <property type="entry name" value="ADH_zinc_N_2"/>
    <property type="match status" value="1"/>
</dbReference>
<dbReference type="InterPro" id="IPR013154">
    <property type="entry name" value="ADH-like_N"/>
</dbReference>
<accession>A0A1I4Q4Z2</accession>
<organism evidence="4 5">
    <name type="scientific">Pleomorphomonas diazotrophica</name>
    <dbReference type="NCBI Taxonomy" id="1166257"/>
    <lineage>
        <taxon>Bacteria</taxon>
        <taxon>Pseudomonadati</taxon>
        <taxon>Pseudomonadota</taxon>
        <taxon>Alphaproteobacteria</taxon>
        <taxon>Hyphomicrobiales</taxon>
        <taxon>Pleomorphomonadaceae</taxon>
        <taxon>Pleomorphomonas</taxon>
    </lineage>
</organism>
<dbReference type="SUPFAM" id="SSF50129">
    <property type="entry name" value="GroES-like"/>
    <property type="match status" value="1"/>
</dbReference>
<dbReference type="GO" id="GO:0003960">
    <property type="term" value="F:quinone reductase (NADPH) activity"/>
    <property type="evidence" value="ECO:0007669"/>
    <property type="project" value="TreeGrafter"/>
</dbReference>
<dbReference type="PANTHER" id="PTHR48106:SF13">
    <property type="entry name" value="QUINONE OXIDOREDUCTASE-RELATED"/>
    <property type="match status" value="1"/>
</dbReference>
<evidence type="ECO:0000256" key="2">
    <source>
        <dbReference type="ARBA" id="ARBA00023002"/>
    </source>
</evidence>
<dbReference type="GO" id="GO:0070402">
    <property type="term" value="F:NADPH binding"/>
    <property type="evidence" value="ECO:0007669"/>
    <property type="project" value="TreeGrafter"/>
</dbReference>
<dbReference type="PANTHER" id="PTHR48106">
    <property type="entry name" value="QUINONE OXIDOREDUCTASE PIG3-RELATED"/>
    <property type="match status" value="1"/>
</dbReference>
<evidence type="ECO:0000259" key="3">
    <source>
        <dbReference type="SMART" id="SM00829"/>
    </source>
</evidence>
<keyword evidence="1" id="KW-0521">NADP</keyword>
<feature type="domain" description="Enoyl reductase (ER)" evidence="3">
    <location>
        <begin position="10"/>
        <end position="330"/>
    </location>
</feature>
<evidence type="ECO:0000313" key="4">
    <source>
        <dbReference type="EMBL" id="PKR90943.1"/>
    </source>
</evidence>
<keyword evidence="2" id="KW-0560">Oxidoreductase</keyword>
<gene>
    <name evidence="4" type="ORF">CXZ10_06270</name>
</gene>
<evidence type="ECO:0000256" key="1">
    <source>
        <dbReference type="ARBA" id="ARBA00022857"/>
    </source>
</evidence>
<evidence type="ECO:0000313" key="5">
    <source>
        <dbReference type="Proteomes" id="UP000233491"/>
    </source>
</evidence>
<dbReference type="InterPro" id="IPR011032">
    <property type="entry name" value="GroES-like_sf"/>
</dbReference>
<dbReference type="InterPro" id="IPR036291">
    <property type="entry name" value="NAD(P)-bd_dom_sf"/>
</dbReference>
<dbReference type="Gene3D" id="3.90.180.10">
    <property type="entry name" value="Medium-chain alcohol dehydrogenases, catalytic domain"/>
    <property type="match status" value="1"/>
</dbReference>
<protein>
    <submittedName>
        <fullName evidence="4">NADPH:quinone oxidoreductase</fullName>
    </submittedName>
</protein>
<dbReference type="GO" id="GO:0005829">
    <property type="term" value="C:cytosol"/>
    <property type="evidence" value="ECO:0007669"/>
    <property type="project" value="TreeGrafter"/>
</dbReference>
<dbReference type="RefSeq" id="WP_101288206.1">
    <property type="nucleotide sequence ID" value="NZ_FOUQ01000001.1"/>
</dbReference>